<organism evidence="2 3">
    <name type="scientific">Ogataea philodendri</name>
    <dbReference type="NCBI Taxonomy" id="1378263"/>
    <lineage>
        <taxon>Eukaryota</taxon>
        <taxon>Fungi</taxon>
        <taxon>Dikarya</taxon>
        <taxon>Ascomycota</taxon>
        <taxon>Saccharomycotina</taxon>
        <taxon>Pichiomycetes</taxon>
        <taxon>Pichiales</taxon>
        <taxon>Pichiaceae</taxon>
        <taxon>Ogataea</taxon>
    </lineage>
</organism>
<accession>A0A9P8PGU1</accession>
<dbReference type="RefSeq" id="XP_046064842.1">
    <property type="nucleotide sequence ID" value="XM_046204731.1"/>
</dbReference>
<evidence type="ECO:0000256" key="1">
    <source>
        <dbReference type="SAM" id="MobiDB-lite"/>
    </source>
</evidence>
<gene>
    <name evidence="2" type="ORF">OGAPHI_000371</name>
</gene>
<sequence length="501" mass="57790">MDSSPDSSDPEIAYERVFRQDIEQRIGFPKHVTNMNSEDEYTTDEERGTSKRNQENRNDSIQNLENMLPALNFLPRLSKQEKPNIYQDDSFERSRTPATNIRALRDKTNILQKEENPFMDNRRKPVSESKKSIVREMVDYFDDRSHQEIEFADNQKDKLPNSAPGVFIDNARQYSLPYILNPVHDFYGPPQSDLSNTNAVCSPTKFGSDQDVYSGFEISTERCPPQLVTSVPSHFSRREVASISDVASVNSSLIEERPVKSPFSAPVSADLLRPWQMTHSEYNNDYCALLIEKDQLECQHRSLLLEHRRVVSEKDQLAKIVELVNNERELELDRYRESRTFYSSLVQKHDSEFEVLADYIKEVFEDTTGLAIEDYKATSIKNNNSFHAQCTMMLNTLQVAMKTKERMTAKKHASDIQMLRRRMEQMGAGITELKLQHKSANKLLERTYSSLLEILGGNIYVSQLQKPLTSEEVLNKIQSGNLKDAKWIHNGVFEALRQKLT</sequence>
<dbReference type="Proteomes" id="UP000769157">
    <property type="component" value="Unassembled WGS sequence"/>
</dbReference>
<feature type="compositionally biased region" description="Basic and acidic residues" evidence="1">
    <location>
        <begin position="44"/>
        <end position="57"/>
    </location>
</feature>
<proteinExistence type="predicted"/>
<reference evidence="2" key="1">
    <citation type="journal article" date="2021" name="Open Biol.">
        <title>Shared evolutionary footprints suggest mitochondrial oxidative damage underlies multiple complex I losses in fungi.</title>
        <authorList>
            <person name="Schikora-Tamarit M.A."/>
            <person name="Marcet-Houben M."/>
            <person name="Nosek J."/>
            <person name="Gabaldon T."/>
        </authorList>
    </citation>
    <scope>NUCLEOTIDE SEQUENCE</scope>
    <source>
        <strain evidence="2">CBS6075</strain>
    </source>
</reference>
<dbReference type="EMBL" id="JAEUBE010000055">
    <property type="protein sequence ID" value="KAH3671666.1"/>
    <property type="molecule type" value="Genomic_DNA"/>
</dbReference>
<name>A0A9P8PGU1_9ASCO</name>
<feature type="region of interest" description="Disordered" evidence="1">
    <location>
        <begin position="25"/>
        <end position="57"/>
    </location>
</feature>
<keyword evidence="3" id="KW-1185">Reference proteome</keyword>
<dbReference type="AlphaFoldDB" id="A0A9P8PGU1"/>
<dbReference type="GeneID" id="70232339"/>
<reference evidence="2" key="2">
    <citation type="submission" date="2021-01" db="EMBL/GenBank/DDBJ databases">
        <authorList>
            <person name="Schikora-Tamarit M.A."/>
        </authorList>
    </citation>
    <scope>NUCLEOTIDE SEQUENCE</scope>
    <source>
        <strain evidence="2">CBS6075</strain>
    </source>
</reference>
<protein>
    <submittedName>
        <fullName evidence="2">Uncharacterized protein</fullName>
    </submittedName>
</protein>
<comment type="caution">
    <text evidence="2">The sequence shown here is derived from an EMBL/GenBank/DDBJ whole genome shotgun (WGS) entry which is preliminary data.</text>
</comment>
<dbReference type="OrthoDB" id="3990085at2759"/>
<evidence type="ECO:0000313" key="3">
    <source>
        <dbReference type="Proteomes" id="UP000769157"/>
    </source>
</evidence>
<evidence type="ECO:0000313" key="2">
    <source>
        <dbReference type="EMBL" id="KAH3671666.1"/>
    </source>
</evidence>